<evidence type="ECO:0000256" key="1">
    <source>
        <dbReference type="SAM" id="MobiDB-lite"/>
    </source>
</evidence>
<evidence type="ECO:0000313" key="4">
    <source>
        <dbReference type="Proteomes" id="UP001219525"/>
    </source>
</evidence>
<comment type="caution">
    <text evidence="3">The sequence shown here is derived from an EMBL/GenBank/DDBJ whole genome shotgun (WGS) entry which is preliminary data.</text>
</comment>
<name>A0AAD6UQ55_9AGAR</name>
<dbReference type="AlphaFoldDB" id="A0AAD6UQ55"/>
<protein>
    <recommendedName>
        <fullName evidence="2">DUF5648 domain-containing protein</fullName>
    </recommendedName>
</protein>
<sequence>MPCHSTDIITTPSLTMPTPPTSTSLMKEGVAKYPLQGVAAMVFVTNEESTVPFTRLFNPSATDTFYTTSTTELDAALQSGYSLVTGDPETFIYPTQICGSVPFYRLFNGNAKDNFYTTSESERTSFLSQGYADVEIAGYVLPFEASQCD</sequence>
<accession>A0AAD6UQ55</accession>
<proteinExistence type="predicted"/>
<evidence type="ECO:0000259" key="2">
    <source>
        <dbReference type="Pfam" id="PF18885"/>
    </source>
</evidence>
<dbReference type="Pfam" id="PF18885">
    <property type="entry name" value="DUF5648"/>
    <property type="match status" value="1"/>
</dbReference>
<feature type="region of interest" description="Disordered" evidence="1">
    <location>
        <begin position="1"/>
        <end position="20"/>
    </location>
</feature>
<dbReference type="Proteomes" id="UP001219525">
    <property type="component" value="Unassembled WGS sequence"/>
</dbReference>
<feature type="domain" description="DUF5648" evidence="2">
    <location>
        <begin position="32"/>
        <end position="141"/>
    </location>
</feature>
<feature type="compositionally biased region" description="Low complexity" evidence="1">
    <location>
        <begin position="10"/>
        <end position="20"/>
    </location>
</feature>
<keyword evidence="4" id="KW-1185">Reference proteome</keyword>
<gene>
    <name evidence="3" type="ORF">GGX14DRAFT_507223</name>
</gene>
<organism evidence="3 4">
    <name type="scientific">Mycena pura</name>
    <dbReference type="NCBI Taxonomy" id="153505"/>
    <lineage>
        <taxon>Eukaryota</taxon>
        <taxon>Fungi</taxon>
        <taxon>Dikarya</taxon>
        <taxon>Basidiomycota</taxon>
        <taxon>Agaricomycotina</taxon>
        <taxon>Agaricomycetes</taxon>
        <taxon>Agaricomycetidae</taxon>
        <taxon>Agaricales</taxon>
        <taxon>Marasmiineae</taxon>
        <taxon>Mycenaceae</taxon>
        <taxon>Mycena</taxon>
    </lineage>
</organism>
<evidence type="ECO:0000313" key="3">
    <source>
        <dbReference type="EMBL" id="KAJ7190442.1"/>
    </source>
</evidence>
<reference evidence="3" key="1">
    <citation type="submission" date="2023-03" db="EMBL/GenBank/DDBJ databases">
        <title>Massive genome expansion in bonnet fungi (Mycena s.s.) driven by repeated elements and novel gene families across ecological guilds.</title>
        <authorList>
            <consortium name="Lawrence Berkeley National Laboratory"/>
            <person name="Harder C.B."/>
            <person name="Miyauchi S."/>
            <person name="Viragh M."/>
            <person name="Kuo A."/>
            <person name="Thoen E."/>
            <person name="Andreopoulos B."/>
            <person name="Lu D."/>
            <person name="Skrede I."/>
            <person name="Drula E."/>
            <person name="Henrissat B."/>
            <person name="Morin E."/>
            <person name="Kohler A."/>
            <person name="Barry K."/>
            <person name="LaButti K."/>
            <person name="Morin E."/>
            <person name="Salamov A."/>
            <person name="Lipzen A."/>
            <person name="Mereny Z."/>
            <person name="Hegedus B."/>
            <person name="Baldrian P."/>
            <person name="Stursova M."/>
            <person name="Weitz H."/>
            <person name="Taylor A."/>
            <person name="Grigoriev I.V."/>
            <person name="Nagy L.G."/>
            <person name="Martin F."/>
            <person name="Kauserud H."/>
        </authorList>
    </citation>
    <scope>NUCLEOTIDE SEQUENCE</scope>
    <source>
        <strain evidence="3">9144</strain>
    </source>
</reference>
<dbReference type="InterPro" id="IPR043708">
    <property type="entry name" value="DUF5648"/>
</dbReference>
<dbReference type="EMBL" id="JARJCW010000149">
    <property type="protein sequence ID" value="KAJ7190442.1"/>
    <property type="molecule type" value="Genomic_DNA"/>
</dbReference>